<dbReference type="Proteomes" id="UP001054252">
    <property type="component" value="Unassembled WGS sequence"/>
</dbReference>
<sequence>MSSTSCNCIYMARIVLYYLVWFTSLQPIIVNLISRFVIKQRRQQKRMDT</sequence>
<keyword evidence="1" id="KW-0812">Transmembrane</keyword>
<protein>
    <submittedName>
        <fullName evidence="2">Uncharacterized protein</fullName>
    </submittedName>
</protein>
<organism evidence="2 3">
    <name type="scientific">Rubroshorea leprosula</name>
    <dbReference type="NCBI Taxonomy" id="152421"/>
    <lineage>
        <taxon>Eukaryota</taxon>
        <taxon>Viridiplantae</taxon>
        <taxon>Streptophyta</taxon>
        <taxon>Embryophyta</taxon>
        <taxon>Tracheophyta</taxon>
        <taxon>Spermatophyta</taxon>
        <taxon>Magnoliopsida</taxon>
        <taxon>eudicotyledons</taxon>
        <taxon>Gunneridae</taxon>
        <taxon>Pentapetalae</taxon>
        <taxon>rosids</taxon>
        <taxon>malvids</taxon>
        <taxon>Malvales</taxon>
        <taxon>Dipterocarpaceae</taxon>
        <taxon>Rubroshorea</taxon>
    </lineage>
</organism>
<feature type="transmembrane region" description="Helical" evidence="1">
    <location>
        <begin position="15"/>
        <end position="38"/>
    </location>
</feature>
<keyword evidence="1" id="KW-0472">Membrane</keyword>
<accession>A0AAV5JYK8</accession>
<proteinExistence type="predicted"/>
<keyword evidence="3" id="KW-1185">Reference proteome</keyword>
<evidence type="ECO:0000256" key="1">
    <source>
        <dbReference type="SAM" id="Phobius"/>
    </source>
</evidence>
<keyword evidence="1" id="KW-1133">Transmembrane helix</keyword>
<gene>
    <name evidence="2" type="ORF">SLEP1_g29972</name>
</gene>
<name>A0AAV5JYK8_9ROSI</name>
<evidence type="ECO:0000313" key="3">
    <source>
        <dbReference type="Proteomes" id="UP001054252"/>
    </source>
</evidence>
<evidence type="ECO:0000313" key="2">
    <source>
        <dbReference type="EMBL" id="GKV19748.1"/>
    </source>
</evidence>
<reference evidence="2 3" key="1">
    <citation type="journal article" date="2021" name="Commun. Biol.">
        <title>The genome of Shorea leprosula (Dipterocarpaceae) highlights the ecological relevance of drought in aseasonal tropical rainforests.</title>
        <authorList>
            <person name="Ng K.K.S."/>
            <person name="Kobayashi M.J."/>
            <person name="Fawcett J.A."/>
            <person name="Hatakeyama M."/>
            <person name="Paape T."/>
            <person name="Ng C.H."/>
            <person name="Ang C.C."/>
            <person name="Tnah L.H."/>
            <person name="Lee C.T."/>
            <person name="Nishiyama T."/>
            <person name="Sese J."/>
            <person name="O'Brien M.J."/>
            <person name="Copetti D."/>
            <person name="Mohd Noor M.I."/>
            <person name="Ong R.C."/>
            <person name="Putra M."/>
            <person name="Sireger I.Z."/>
            <person name="Indrioko S."/>
            <person name="Kosugi Y."/>
            <person name="Izuno A."/>
            <person name="Isagi Y."/>
            <person name="Lee S.L."/>
            <person name="Shimizu K.K."/>
        </authorList>
    </citation>
    <scope>NUCLEOTIDE SEQUENCE [LARGE SCALE GENOMIC DNA]</scope>
    <source>
        <strain evidence="2">214</strain>
    </source>
</reference>
<dbReference type="AlphaFoldDB" id="A0AAV5JYK8"/>
<dbReference type="EMBL" id="BPVZ01000053">
    <property type="protein sequence ID" value="GKV19748.1"/>
    <property type="molecule type" value="Genomic_DNA"/>
</dbReference>
<comment type="caution">
    <text evidence="2">The sequence shown here is derived from an EMBL/GenBank/DDBJ whole genome shotgun (WGS) entry which is preliminary data.</text>
</comment>